<dbReference type="Pfam" id="PF06463">
    <property type="entry name" value="Mob_synth_C"/>
    <property type="match status" value="1"/>
</dbReference>
<dbReference type="CDD" id="cd01335">
    <property type="entry name" value="Radical_SAM"/>
    <property type="match status" value="1"/>
</dbReference>
<dbReference type="UniPathway" id="UPA00344"/>
<comment type="function">
    <text evidence="12">Catalyzes the cyclization of GTP to (8S)-3',8-cyclo-7,8-dihydroguanosine 5'-triphosphate.</text>
</comment>
<evidence type="ECO:0000256" key="5">
    <source>
        <dbReference type="ARBA" id="ARBA00022741"/>
    </source>
</evidence>
<keyword evidence="9 12" id="KW-0501">Molybdenum cofactor biosynthesis</keyword>
<feature type="binding site" evidence="12">
    <location>
        <position position="70"/>
    </location>
    <ligand>
        <name>GTP</name>
        <dbReference type="ChEBI" id="CHEBI:37565"/>
    </ligand>
</feature>
<evidence type="ECO:0000256" key="4">
    <source>
        <dbReference type="ARBA" id="ARBA00022723"/>
    </source>
</evidence>
<feature type="binding site" evidence="12">
    <location>
        <position position="21"/>
    </location>
    <ligand>
        <name>GTP</name>
        <dbReference type="ChEBI" id="CHEBI:37565"/>
    </ligand>
</feature>
<comment type="similarity">
    <text evidence="12">Belongs to the radical SAM superfamily. MoaA family.</text>
</comment>
<feature type="binding site" evidence="12">
    <location>
        <position position="164"/>
    </location>
    <ligand>
        <name>GTP</name>
        <dbReference type="ChEBI" id="CHEBI:37565"/>
    </ligand>
</feature>
<evidence type="ECO:0000313" key="14">
    <source>
        <dbReference type="EMBL" id="AOZ68845.1"/>
    </source>
</evidence>
<feature type="binding site" evidence="12">
    <location>
        <position position="34"/>
    </location>
    <ligand>
        <name>S-adenosyl-L-methionine</name>
        <dbReference type="ChEBI" id="CHEBI:59789"/>
    </ligand>
</feature>
<comment type="pathway">
    <text evidence="12">Cofactor biosynthesis; molybdopterin biosynthesis.</text>
</comment>
<comment type="cofactor">
    <cofactor evidence="12">
        <name>[4Fe-4S] cluster</name>
        <dbReference type="ChEBI" id="CHEBI:49883"/>
    </cofactor>
    <text evidence="12">Binds 2 [4Fe-4S] clusters. Binds 1 [4Fe-4S] cluster coordinated with 3 cysteines and an exchangeable S-adenosyl-L-methionine and 1 [4Fe-4S] cluster coordinated with 3 cysteines and the GTP-derived substrate.</text>
</comment>
<name>A0A1D9MAD5_9RHOB</name>
<dbReference type="InterPro" id="IPR050105">
    <property type="entry name" value="MoCo_biosynth_MoaA/MoaC"/>
</dbReference>
<gene>
    <name evidence="12" type="primary">moaA</name>
    <name evidence="14" type="ORF">LPB142_05525</name>
</gene>
<feature type="binding site" evidence="12">
    <location>
        <position position="198"/>
    </location>
    <ligand>
        <name>S-adenosyl-L-methionine</name>
        <dbReference type="ChEBI" id="CHEBI:59789"/>
    </ligand>
</feature>
<feature type="binding site" evidence="12">
    <location>
        <position position="74"/>
    </location>
    <ligand>
        <name>S-adenosyl-L-methionine</name>
        <dbReference type="ChEBI" id="CHEBI:59789"/>
    </ligand>
</feature>
<keyword evidence="3 12" id="KW-0949">S-adenosyl-L-methionine</keyword>
<feature type="binding site" evidence="12">
    <location>
        <position position="35"/>
    </location>
    <ligand>
        <name>[4Fe-4S] cluster</name>
        <dbReference type="ChEBI" id="CHEBI:49883"/>
        <label>1</label>
        <note>4Fe-4S-S-AdoMet</note>
    </ligand>
</feature>
<evidence type="ECO:0000256" key="3">
    <source>
        <dbReference type="ARBA" id="ARBA00022691"/>
    </source>
</evidence>
<dbReference type="STRING" id="1850250.LPB142_05525"/>
<keyword evidence="7 12" id="KW-0411">Iron-sulfur</keyword>
<dbReference type="GO" id="GO:0005525">
    <property type="term" value="F:GTP binding"/>
    <property type="evidence" value="ECO:0007669"/>
    <property type="project" value="UniProtKB-UniRule"/>
</dbReference>
<dbReference type="PANTHER" id="PTHR22960:SF0">
    <property type="entry name" value="MOLYBDENUM COFACTOR BIOSYNTHESIS PROTEIN 1"/>
    <property type="match status" value="1"/>
</dbReference>
<dbReference type="InterPro" id="IPR007197">
    <property type="entry name" value="rSAM"/>
</dbReference>
<evidence type="ECO:0000256" key="1">
    <source>
        <dbReference type="ARBA" id="ARBA00012167"/>
    </source>
</evidence>
<dbReference type="RefSeq" id="WP_071165758.1">
    <property type="nucleotide sequence ID" value="NZ_CP017781.1"/>
</dbReference>
<feature type="domain" description="Radical SAM core" evidence="13">
    <location>
        <begin position="12"/>
        <end position="238"/>
    </location>
</feature>
<dbReference type="PROSITE" id="PS51918">
    <property type="entry name" value="RADICAL_SAM"/>
    <property type="match status" value="1"/>
</dbReference>
<dbReference type="SUPFAM" id="SSF102114">
    <property type="entry name" value="Radical SAM enzymes"/>
    <property type="match status" value="1"/>
</dbReference>
<evidence type="ECO:0000256" key="11">
    <source>
        <dbReference type="ARBA" id="ARBA00048697"/>
    </source>
</evidence>
<dbReference type="SFLD" id="SFLDG01067">
    <property type="entry name" value="SPASM/twitch_domain_containing"/>
    <property type="match status" value="1"/>
</dbReference>
<dbReference type="InterPro" id="IPR006638">
    <property type="entry name" value="Elp3/MiaA/NifB-like_rSAM"/>
</dbReference>
<sequence length="338" mass="36600">MPRDFHPTLCDGHGRTVSYLRLSVTDRCDLRCTYCMDERMTFLPKRDLLSIEELERLVGAFIDMGVRKVRLTGGEPLVRHGIMTLVAALGNAVAAGRLDEVTLTTNGTQLARHATGLAASGVRRVNVSLDTLDPAKYAAITRRGRLGQVLDGIEAARDAGLKVKINTMALRGVNDDEVLDIVDWAAGHGCDVAFIEVMPMGQVGADERAGQYWPLDDLRKVLEQRFDLRDTGFTTGGPARYAEVVGTGQRIGFITPMSHNFCSTCNRVRVNCRGELFSCLGREGSVDLRPALRGAADNAPLFAAIEDALARKPRGHDFGYGAGAVEGALSRSMNHTGG</sequence>
<dbReference type="Pfam" id="PF04055">
    <property type="entry name" value="Radical_SAM"/>
    <property type="match status" value="1"/>
</dbReference>
<keyword evidence="15" id="KW-1185">Reference proteome</keyword>
<dbReference type="Proteomes" id="UP000176562">
    <property type="component" value="Chromosome"/>
</dbReference>
<keyword evidence="2 12" id="KW-0004">4Fe-4S</keyword>
<feature type="binding site" evidence="12">
    <location>
        <position position="32"/>
    </location>
    <ligand>
        <name>[4Fe-4S] cluster</name>
        <dbReference type="ChEBI" id="CHEBI:49883"/>
        <label>1</label>
        <note>4Fe-4S-S-AdoMet</note>
    </ligand>
</feature>
<evidence type="ECO:0000256" key="12">
    <source>
        <dbReference type="HAMAP-Rule" id="MF_01225"/>
    </source>
</evidence>
<evidence type="ECO:0000256" key="2">
    <source>
        <dbReference type="ARBA" id="ARBA00022485"/>
    </source>
</evidence>
<dbReference type="KEGG" id="rhp:LPB142_05525"/>
<feature type="binding site" evidence="12">
    <location>
        <position position="265"/>
    </location>
    <ligand>
        <name>[4Fe-4S] cluster</name>
        <dbReference type="ChEBI" id="CHEBI:49883"/>
        <label>2</label>
        <note>4Fe-4S-substrate</note>
    </ligand>
</feature>
<dbReference type="GO" id="GO:0051539">
    <property type="term" value="F:4 iron, 4 sulfur cluster binding"/>
    <property type="evidence" value="ECO:0007669"/>
    <property type="project" value="UniProtKB-UniRule"/>
</dbReference>
<keyword evidence="5 12" id="KW-0547">Nucleotide-binding</keyword>
<dbReference type="SFLD" id="SFLDS00029">
    <property type="entry name" value="Radical_SAM"/>
    <property type="match status" value="1"/>
</dbReference>
<dbReference type="CDD" id="cd21117">
    <property type="entry name" value="Twitch_MoaA"/>
    <property type="match status" value="1"/>
</dbReference>
<dbReference type="SFLD" id="SFLDG01383">
    <property type="entry name" value="cyclic_pyranopterin_phosphate"/>
    <property type="match status" value="1"/>
</dbReference>
<dbReference type="HAMAP" id="MF_01225_B">
    <property type="entry name" value="MoaA_B"/>
    <property type="match status" value="1"/>
</dbReference>
<reference evidence="14 15" key="1">
    <citation type="submission" date="2016-10" db="EMBL/GenBank/DDBJ databases">
        <title>Rhodobacter sp. LPB0142, isolated from sea water.</title>
        <authorList>
            <person name="Kim E."/>
            <person name="Yi H."/>
        </authorList>
    </citation>
    <scope>NUCLEOTIDE SEQUENCE [LARGE SCALE GENOMIC DNA]</scope>
    <source>
        <strain evidence="14 15">LPB0142</strain>
    </source>
</reference>
<keyword evidence="4 12" id="KW-0479">Metal-binding</keyword>
<proteinExistence type="inferred from homology"/>
<dbReference type="PANTHER" id="PTHR22960">
    <property type="entry name" value="MOLYBDOPTERIN COFACTOR SYNTHESIS PROTEIN A"/>
    <property type="match status" value="1"/>
</dbReference>
<dbReference type="EC" id="4.1.99.22" evidence="1 12"/>
<dbReference type="GO" id="GO:0061798">
    <property type="term" value="F:GTP 3',8'-cyclase activity"/>
    <property type="evidence" value="ECO:0007669"/>
    <property type="project" value="UniProtKB-UniRule"/>
</dbReference>
<dbReference type="InterPro" id="IPR058240">
    <property type="entry name" value="rSAM_sf"/>
</dbReference>
<evidence type="ECO:0000256" key="10">
    <source>
        <dbReference type="ARBA" id="ARBA00023239"/>
    </source>
</evidence>
<feature type="binding site" evidence="12">
    <location>
        <position position="28"/>
    </location>
    <ligand>
        <name>[4Fe-4S] cluster</name>
        <dbReference type="ChEBI" id="CHEBI:49883"/>
        <label>1</label>
        <note>4Fe-4S-S-AdoMet</note>
    </ligand>
</feature>
<evidence type="ECO:0000256" key="6">
    <source>
        <dbReference type="ARBA" id="ARBA00023004"/>
    </source>
</evidence>
<feature type="binding site" evidence="12">
    <location>
        <position position="262"/>
    </location>
    <ligand>
        <name>[4Fe-4S] cluster</name>
        <dbReference type="ChEBI" id="CHEBI:49883"/>
        <label>2</label>
        <note>4Fe-4S-substrate</note>
    </ligand>
</feature>
<dbReference type="GO" id="GO:0006777">
    <property type="term" value="P:Mo-molybdopterin cofactor biosynthetic process"/>
    <property type="evidence" value="ECO:0007669"/>
    <property type="project" value="UniProtKB-UniRule"/>
</dbReference>
<dbReference type="InterPro" id="IPR013483">
    <property type="entry name" value="MoaA"/>
</dbReference>
<dbReference type="InterPro" id="IPR013785">
    <property type="entry name" value="Aldolase_TIM"/>
</dbReference>
<dbReference type="InterPro" id="IPR040064">
    <property type="entry name" value="MoaA-like"/>
</dbReference>
<organism evidence="14 15">
    <name type="scientific">Rhodobacter xanthinilyticus</name>
    <dbReference type="NCBI Taxonomy" id="1850250"/>
    <lineage>
        <taxon>Bacteria</taxon>
        <taxon>Pseudomonadati</taxon>
        <taxon>Pseudomonadota</taxon>
        <taxon>Alphaproteobacteria</taxon>
        <taxon>Rhodobacterales</taxon>
        <taxon>Rhodobacter group</taxon>
        <taxon>Rhodobacter</taxon>
    </lineage>
</organism>
<comment type="subunit">
    <text evidence="12">Monomer and homodimer.</text>
</comment>
<evidence type="ECO:0000256" key="9">
    <source>
        <dbReference type="ARBA" id="ARBA00023150"/>
    </source>
</evidence>
<accession>A0A1D9MAD5</accession>
<feature type="binding site" evidence="12">
    <location>
        <position position="104"/>
    </location>
    <ligand>
        <name>GTP</name>
        <dbReference type="ChEBI" id="CHEBI:37565"/>
    </ligand>
</feature>
<feature type="binding site" evidence="12">
    <location>
        <position position="279"/>
    </location>
    <ligand>
        <name>[4Fe-4S] cluster</name>
        <dbReference type="ChEBI" id="CHEBI:49883"/>
        <label>2</label>
        <note>4Fe-4S-substrate</note>
    </ligand>
</feature>
<keyword evidence="6 12" id="KW-0408">Iron</keyword>
<dbReference type="InterPro" id="IPR010505">
    <property type="entry name" value="MoaA_twitch"/>
</dbReference>
<dbReference type="PROSITE" id="PS01305">
    <property type="entry name" value="MOAA_NIFB_PQQE"/>
    <property type="match status" value="1"/>
</dbReference>
<evidence type="ECO:0000259" key="13">
    <source>
        <dbReference type="PROSITE" id="PS51918"/>
    </source>
</evidence>
<dbReference type="SMART" id="SM00729">
    <property type="entry name" value="Elp3"/>
    <property type="match status" value="1"/>
</dbReference>
<keyword evidence="8 12" id="KW-0342">GTP-binding</keyword>
<dbReference type="AlphaFoldDB" id="A0A1D9MAD5"/>
<feature type="binding site" evidence="12">
    <location>
        <position position="128"/>
    </location>
    <ligand>
        <name>S-adenosyl-L-methionine</name>
        <dbReference type="ChEBI" id="CHEBI:59789"/>
    </ligand>
</feature>
<dbReference type="InterPro" id="IPR000385">
    <property type="entry name" value="MoaA_NifB_PqqE_Fe-S-bd_CS"/>
</dbReference>
<protein>
    <recommendedName>
        <fullName evidence="1 12">GTP 3',8-cyclase</fullName>
        <ecNumber evidence="1 12">4.1.99.22</ecNumber>
    </recommendedName>
    <alternativeName>
        <fullName evidence="12">Molybdenum cofactor biosynthesis protein A</fullName>
    </alternativeName>
</protein>
<dbReference type="GO" id="GO:0061799">
    <property type="term" value="F:cyclic pyranopterin monophosphate synthase activity"/>
    <property type="evidence" value="ECO:0007669"/>
    <property type="project" value="TreeGrafter"/>
</dbReference>
<dbReference type="NCBIfam" id="TIGR02666">
    <property type="entry name" value="moaA"/>
    <property type="match status" value="1"/>
</dbReference>
<keyword evidence="10 12" id="KW-0456">Lyase</keyword>
<dbReference type="GO" id="GO:0046872">
    <property type="term" value="F:metal ion binding"/>
    <property type="evidence" value="ECO:0007669"/>
    <property type="project" value="UniProtKB-KW"/>
</dbReference>
<feature type="binding site" evidence="12">
    <location>
        <begin position="267"/>
        <end position="269"/>
    </location>
    <ligand>
        <name>GTP</name>
        <dbReference type="ChEBI" id="CHEBI:37565"/>
    </ligand>
</feature>
<dbReference type="Gene3D" id="3.20.20.70">
    <property type="entry name" value="Aldolase class I"/>
    <property type="match status" value="1"/>
</dbReference>
<evidence type="ECO:0000256" key="8">
    <source>
        <dbReference type="ARBA" id="ARBA00023134"/>
    </source>
</evidence>
<dbReference type="SFLD" id="SFLDG01386">
    <property type="entry name" value="main_SPASM_domain-containing"/>
    <property type="match status" value="1"/>
</dbReference>
<evidence type="ECO:0000313" key="15">
    <source>
        <dbReference type="Proteomes" id="UP000176562"/>
    </source>
</evidence>
<dbReference type="GO" id="GO:1904047">
    <property type="term" value="F:S-adenosyl-L-methionine binding"/>
    <property type="evidence" value="ECO:0007669"/>
    <property type="project" value="UniProtKB-UniRule"/>
</dbReference>
<dbReference type="EMBL" id="CP017781">
    <property type="protein sequence ID" value="AOZ68845.1"/>
    <property type="molecule type" value="Genomic_DNA"/>
</dbReference>
<comment type="catalytic activity">
    <reaction evidence="11 12">
        <text>GTP + AH2 + S-adenosyl-L-methionine = (8S)-3',8-cyclo-7,8-dihydroguanosine 5'-triphosphate + 5'-deoxyadenosine + L-methionine + A + H(+)</text>
        <dbReference type="Rhea" id="RHEA:49576"/>
        <dbReference type="ChEBI" id="CHEBI:13193"/>
        <dbReference type="ChEBI" id="CHEBI:15378"/>
        <dbReference type="ChEBI" id="CHEBI:17319"/>
        <dbReference type="ChEBI" id="CHEBI:17499"/>
        <dbReference type="ChEBI" id="CHEBI:37565"/>
        <dbReference type="ChEBI" id="CHEBI:57844"/>
        <dbReference type="ChEBI" id="CHEBI:59789"/>
        <dbReference type="ChEBI" id="CHEBI:131766"/>
        <dbReference type="EC" id="4.1.99.22"/>
    </reaction>
</comment>
<evidence type="ECO:0000256" key="7">
    <source>
        <dbReference type="ARBA" id="ARBA00023014"/>
    </source>
</evidence>